<evidence type="ECO:0000313" key="3">
    <source>
        <dbReference type="Proteomes" id="UP000813427"/>
    </source>
</evidence>
<keyword evidence="1" id="KW-0732">Signal</keyword>
<organism evidence="2 3">
    <name type="scientific">Fusarium tricinctum</name>
    <dbReference type="NCBI Taxonomy" id="61284"/>
    <lineage>
        <taxon>Eukaryota</taxon>
        <taxon>Fungi</taxon>
        <taxon>Dikarya</taxon>
        <taxon>Ascomycota</taxon>
        <taxon>Pezizomycotina</taxon>
        <taxon>Sordariomycetes</taxon>
        <taxon>Hypocreomycetidae</taxon>
        <taxon>Hypocreales</taxon>
        <taxon>Nectriaceae</taxon>
        <taxon>Fusarium</taxon>
        <taxon>Fusarium tricinctum species complex</taxon>
    </lineage>
</organism>
<protein>
    <submittedName>
        <fullName evidence="2">Uncharacterized protein</fullName>
    </submittedName>
</protein>
<dbReference type="EMBL" id="JAGPXF010000004">
    <property type="protein sequence ID" value="KAH7246653.1"/>
    <property type="molecule type" value="Genomic_DNA"/>
</dbReference>
<dbReference type="AlphaFoldDB" id="A0A8K0WDN8"/>
<sequence>MHFAKLLITISSVVVGSHAVGVKTYSGRDCSGSEEDVTVDGGQGCNADHQRFQSYRENGFGPGNGQRIAFYASSSCSQDSFLYDTYSRNGDYFQSKKCYNINGHSPSQYAHEADIHSPKPIPLNNTTVRPESSVNRMVQAKLFNNIFLRQVLIDALTRYPT</sequence>
<evidence type="ECO:0000256" key="1">
    <source>
        <dbReference type="SAM" id="SignalP"/>
    </source>
</evidence>
<gene>
    <name evidence="2" type="ORF">BKA59DRAFT_512610</name>
</gene>
<comment type="caution">
    <text evidence="2">The sequence shown here is derived from an EMBL/GenBank/DDBJ whole genome shotgun (WGS) entry which is preliminary data.</text>
</comment>
<feature type="signal peptide" evidence="1">
    <location>
        <begin position="1"/>
        <end position="19"/>
    </location>
</feature>
<dbReference type="Proteomes" id="UP000813427">
    <property type="component" value="Unassembled WGS sequence"/>
</dbReference>
<feature type="chain" id="PRO_5035442281" evidence="1">
    <location>
        <begin position="20"/>
        <end position="161"/>
    </location>
</feature>
<reference evidence="2" key="1">
    <citation type="journal article" date="2021" name="Nat. Commun.">
        <title>Genetic determinants of endophytism in the Arabidopsis root mycobiome.</title>
        <authorList>
            <person name="Mesny F."/>
            <person name="Miyauchi S."/>
            <person name="Thiergart T."/>
            <person name="Pickel B."/>
            <person name="Atanasova L."/>
            <person name="Karlsson M."/>
            <person name="Huettel B."/>
            <person name="Barry K.W."/>
            <person name="Haridas S."/>
            <person name="Chen C."/>
            <person name="Bauer D."/>
            <person name="Andreopoulos W."/>
            <person name="Pangilinan J."/>
            <person name="LaButti K."/>
            <person name="Riley R."/>
            <person name="Lipzen A."/>
            <person name="Clum A."/>
            <person name="Drula E."/>
            <person name="Henrissat B."/>
            <person name="Kohler A."/>
            <person name="Grigoriev I.V."/>
            <person name="Martin F.M."/>
            <person name="Hacquard S."/>
        </authorList>
    </citation>
    <scope>NUCLEOTIDE SEQUENCE</scope>
    <source>
        <strain evidence="2">MPI-SDFR-AT-0068</strain>
    </source>
</reference>
<dbReference type="OrthoDB" id="4398204at2759"/>
<proteinExistence type="predicted"/>
<name>A0A8K0WDN8_9HYPO</name>
<accession>A0A8K0WDN8</accession>
<keyword evidence="3" id="KW-1185">Reference proteome</keyword>
<evidence type="ECO:0000313" key="2">
    <source>
        <dbReference type="EMBL" id="KAH7246653.1"/>
    </source>
</evidence>